<dbReference type="RefSeq" id="WP_133166695.1">
    <property type="nucleotide sequence ID" value="NZ_PVUF01000001.1"/>
</dbReference>
<comment type="caution">
    <text evidence="2">The sequence shown here is derived from an EMBL/GenBank/DDBJ whole genome shotgun (WGS) entry which is preliminary data.</text>
</comment>
<feature type="transmembrane region" description="Helical" evidence="1">
    <location>
        <begin position="164"/>
        <end position="182"/>
    </location>
</feature>
<dbReference type="EMBL" id="PVUF01000001">
    <property type="protein sequence ID" value="PRZ50314.1"/>
    <property type="molecule type" value="Genomic_DNA"/>
</dbReference>
<dbReference type="OrthoDB" id="269771at2"/>
<accession>A0A2T1AP16</accession>
<dbReference type="Proteomes" id="UP000237718">
    <property type="component" value="Unassembled WGS sequence"/>
</dbReference>
<reference evidence="2 3" key="1">
    <citation type="submission" date="2018-03" db="EMBL/GenBank/DDBJ databases">
        <title>Genomic Encyclopedia of Archaeal and Bacterial Type Strains, Phase II (KMG-II): from individual species to whole genera.</title>
        <authorList>
            <person name="Goeker M."/>
        </authorList>
    </citation>
    <scope>NUCLEOTIDE SEQUENCE [LARGE SCALE GENOMIC DNA]</scope>
    <source>
        <strain evidence="2 3">DSM 25328</strain>
    </source>
</reference>
<sequence>MRIPFTDLSPAPLMPEAGIFAPRIPAPLVFAALATLCGAFAVWVAQVYYSPLSAALHEGGPVEVASAVLWGLCAIMVIYFAPGRVFGSQWQILALFLLLFSREMDFDKRFLDDGILQLRLYSGDAPYWQKIVGLVVILMVLTVAWRLCRRNLPVLWAEVRRGAAWAWCSCGALGLLVVAKSLDGIGRKLADFGLTLDPQTVATAMIYEELFELFAVVVIVWAISLLEARVRRDHLGGSHL</sequence>
<keyword evidence="1" id="KW-0812">Transmembrane</keyword>
<dbReference type="AlphaFoldDB" id="A0A2T1AP16"/>
<feature type="transmembrane region" description="Helical" evidence="1">
    <location>
        <begin position="127"/>
        <end position="148"/>
    </location>
</feature>
<name>A0A2T1AP16_TRISK</name>
<evidence type="ECO:0000313" key="2">
    <source>
        <dbReference type="EMBL" id="PRZ50314.1"/>
    </source>
</evidence>
<evidence type="ECO:0000313" key="3">
    <source>
        <dbReference type="Proteomes" id="UP000237718"/>
    </source>
</evidence>
<feature type="transmembrane region" description="Helical" evidence="1">
    <location>
        <begin position="28"/>
        <end position="49"/>
    </location>
</feature>
<protein>
    <submittedName>
        <fullName evidence="2">Uncharacterized protein</fullName>
    </submittedName>
</protein>
<evidence type="ECO:0000256" key="1">
    <source>
        <dbReference type="SAM" id="Phobius"/>
    </source>
</evidence>
<proteinExistence type="predicted"/>
<feature type="transmembrane region" description="Helical" evidence="1">
    <location>
        <begin position="202"/>
        <end position="226"/>
    </location>
</feature>
<gene>
    <name evidence="2" type="ORF">CLV89_101534</name>
</gene>
<organism evidence="2 3">
    <name type="scientific">Tritonibacter scottomollicae</name>
    <name type="common">Epibacterium scottomollicae</name>
    <dbReference type="NCBI Taxonomy" id="483013"/>
    <lineage>
        <taxon>Bacteria</taxon>
        <taxon>Pseudomonadati</taxon>
        <taxon>Pseudomonadota</taxon>
        <taxon>Alphaproteobacteria</taxon>
        <taxon>Rhodobacterales</taxon>
        <taxon>Paracoccaceae</taxon>
        <taxon>Tritonibacter</taxon>
    </lineage>
</organism>
<keyword evidence="1" id="KW-1133">Transmembrane helix</keyword>
<keyword evidence="1" id="KW-0472">Membrane</keyword>
<feature type="transmembrane region" description="Helical" evidence="1">
    <location>
        <begin position="61"/>
        <end position="81"/>
    </location>
</feature>